<dbReference type="Pfam" id="PF09150">
    <property type="entry name" value="Carot_N"/>
    <property type="match status" value="1"/>
</dbReference>
<dbReference type="AlphaFoldDB" id="A0A1Z3HKG9"/>
<dbReference type="GO" id="GO:0031404">
    <property type="term" value="F:chloride ion binding"/>
    <property type="evidence" value="ECO:0007669"/>
    <property type="project" value="InterPro"/>
</dbReference>
<dbReference type="RefSeq" id="WP_080812179.1">
    <property type="nucleotide sequence ID" value="NZ_CP021983.2"/>
</dbReference>
<keyword evidence="1" id="KW-0472">Membrane</keyword>
<evidence type="ECO:0000259" key="2">
    <source>
        <dbReference type="PROSITE" id="PS51773"/>
    </source>
</evidence>
<comment type="similarity">
    <text evidence="1">Belongs to the orange carotenoid-binding protein family.</text>
</comment>
<dbReference type="GO" id="GO:0030089">
    <property type="term" value="C:phycobilisome"/>
    <property type="evidence" value="ECO:0007669"/>
    <property type="project" value="UniProtKB-UniRule"/>
</dbReference>
<protein>
    <submittedName>
        <fullName evidence="3">Orange carotenoid-binding protein</fullName>
    </submittedName>
</protein>
<dbReference type="Proteomes" id="UP000191901">
    <property type="component" value="Chromosome"/>
</dbReference>
<gene>
    <name evidence="3" type="ORF">XM38_015270</name>
</gene>
<accession>A0A1Z3HKG9</accession>
<keyword evidence="1" id="KW-0042">Antenna complex</keyword>
<name>A0A1Z3HKG9_9CYAN</name>
<evidence type="ECO:0000313" key="4">
    <source>
        <dbReference type="Proteomes" id="UP000191901"/>
    </source>
</evidence>
<organism evidence="3 4">
    <name type="scientific">Halomicronema hongdechloris C2206</name>
    <dbReference type="NCBI Taxonomy" id="1641165"/>
    <lineage>
        <taxon>Bacteria</taxon>
        <taxon>Bacillati</taxon>
        <taxon>Cyanobacteriota</taxon>
        <taxon>Cyanophyceae</taxon>
        <taxon>Nodosilineales</taxon>
        <taxon>Nodosilineaceae</taxon>
        <taxon>Halomicronema</taxon>
    </lineage>
</organism>
<feature type="domain" description="OCP N-terminal" evidence="2">
    <location>
        <begin position="11"/>
        <end position="151"/>
    </location>
</feature>
<evidence type="ECO:0000313" key="3">
    <source>
        <dbReference type="EMBL" id="ASC70587.1"/>
    </source>
</evidence>
<dbReference type="OrthoDB" id="572718at2"/>
<dbReference type="PROSITE" id="PS51773">
    <property type="entry name" value="OCP_N"/>
    <property type="match status" value="1"/>
</dbReference>
<keyword evidence="1" id="KW-0605">Phycobilisome</keyword>
<sequence length="151" mass="17149">MATLHLQTGFEQTFEQTIAQFRAMTAESQLGILWLIYDRLGHAIASATPVAKFSQVVHSLIRQLHQLSRHERFQALRDIVVGSPTRFSEAYTGLDTNMKLAFWYCLAHDPGGTPRYPLPLLEADPILQALDSMDLNQQIYFLRRAVESFGL</sequence>
<dbReference type="InterPro" id="IPR015233">
    <property type="entry name" value="Orange_carotenoid-bd_N"/>
</dbReference>
<dbReference type="EMBL" id="CP021983">
    <property type="protein sequence ID" value="ASC70587.1"/>
    <property type="molecule type" value="Genomic_DNA"/>
</dbReference>
<dbReference type="KEGG" id="hhg:XM38_015270"/>
<keyword evidence="4" id="KW-1185">Reference proteome</keyword>
<dbReference type="STRING" id="1641165.XM38_20285"/>
<evidence type="ECO:0000256" key="1">
    <source>
        <dbReference type="PROSITE-ProRule" id="PRU01109"/>
    </source>
</evidence>
<proteinExistence type="inferred from homology"/>
<dbReference type="GO" id="GO:0016037">
    <property type="term" value="P:light absorption"/>
    <property type="evidence" value="ECO:0007669"/>
    <property type="project" value="UniProtKB-UniRule"/>
</dbReference>
<keyword evidence="1" id="KW-0793">Thylakoid</keyword>
<dbReference type="Gene3D" id="1.10.2090.10">
    <property type="entry name" value="Orange carotenoid-binding protein, N-terminal domain"/>
    <property type="match status" value="1"/>
</dbReference>
<dbReference type="SUPFAM" id="SSF81930">
    <property type="entry name" value="Orange carotenoid protein, N-terminal domain"/>
    <property type="match status" value="1"/>
</dbReference>
<reference evidence="3 4" key="1">
    <citation type="journal article" date="2016" name="Biochim. Biophys. Acta">
        <title>Characterization of red-shifted phycobilisomes isolated from the chlorophyll f-containing cyanobacterium Halomicronema hongdechloris.</title>
        <authorList>
            <person name="Li Y."/>
            <person name="Lin Y."/>
            <person name="Garvey C.J."/>
            <person name="Birch D."/>
            <person name="Corkery R.W."/>
            <person name="Loughlin P.C."/>
            <person name="Scheer H."/>
            <person name="Willows R.D."/>
            <person name="Chen M."/>
        </authorList>
    </citation>
    <scope>NUCLEOTIDE SEQUENCE [LARGE SCALE GENOMIC DNA]</scope>
    <source>
        <strain evidence="3 4">C2206</strain>
    </source>
</reference>
<keyword evidence="1" id="KW-0157">Chromophore</keyword>
<dbReference type="InterPro" id="IPR036917">
    <property type="entry name" value="Orange_carotenoid-bd_N_sf"/>
</dbReference>